<dbReference type="PROSITE" id="PS51257">
    <property type="entry name" value="PROKAR_LIPOPROTEIN"/>
    <property type="match status" value="1"/>
</dbReference>
<protein>
    <recommendedName>
        <fullName evidence="4">DUF3558 domain-containing protein</fullName>
    </recommendedName>
</protein>
<dbReference type="EMBL" id="FONV01000006">
    <property type="protein sequence ID" value="SFF13144.1"/>
    <property type="molecule type" value="Genomic_DNA"/>
</dbReference>
<feature type="signal peptide" evidence="1">
    <location>
        <begin position="1"/>
        <end position="22"/>
    </location>
</feature>
<gene>
    <name evidence="2" type="ORF">SAMN05421541_106266</name>
</gene>
<reference evidence="2 3" key="1">
    <citation type="submission" date="2016-10" db="EMBL/GenBank/DDBJ databases">
        <authorList>
            <person name="de Groot N.N."/>
        </authorList>
    </citation>
    <scope>NUCLEOTIDE SEQUENCE [LARGE SCALE GENOMIC DNA]</scope>
    <source>
        <strain evidence="2 3">DSM 43019</strain>
    </source>
</reference>
<accession>A0A1I2G5X8</accession>
<evidence type="ECO:0000256" key="1">
    <source>
        <dbReference type="SAM" id="SignalP"/>
    </source>
</evidence>
<dbReference type="OrthoDB" id="9890306at2"/>
<evidence type="ECO:0000313" key="2">
    <source>
        <dbReference type="EMBL" id="SFF13144.1"/>
    </source>
</evidence>
<organism evidence="2 3">
    <name type="scientific">Actinoplanes philippinensis</name>
    <dbReference type="NCBI Taxonomy" id="35752"/>
    <lineage>
        <taxon>Bacteria</taxon>
        <taxon>Bacillati</taxon>
        <taxon>Actinomycetota</taxon>
        <taxon>Actinomycetes</taxon>
        <taxon>Micromonosporales</taxon>
        <taxon>Micromonosporaceae</taxon>
        <taxon>Actinoplanes</taxon>
    </lineage>
</organism>
<evidence type="ECO:0008006" key="4">
    <source>
        <dbReference type="Google" id="ProtNLM"/>
    </source>
</evidence>
<dbReference type="AlphaFoldDB" id="A0A1I2G5X8"/>
<keyword evidence="1" id="KW-0732">Signal</keyword>
<sequence length="195" mass="20019">MNIAVRPLVPVLLGTVLLTVAACDGDPPSAAGEPSAAVRWTGFGKDCPALTGAGPGKRTAAPYDGARLFSLRCQYTTTGVKQQNVALSVTVYRAAGGGSTAEQLAVATMERDRAANTVVPSAPAPSASPSAPVQTEPIKDLGDHAFARVVPEMGVRVYARSANALVQLDYADAGDGRQALTTATDLTRQALTGLR</sequence>
<name>A0A1I2G5X8_9ACTN</name>
<proteinExistence type="predicted"/>
<keyword evidence="3" id="KW-1185">Reference proteome</keyword>
<dbReference type="STRING" id="35752.SAMN05421541_106266"/>
<dbReference type="Proteomes" id="UP000199645">
    <property type="component" value="Unassembled WGS sequence"/>
</dbReference>
<dbReference type="RefSeq" id="WP_143133805.1">
    <property type="nucleotide sequence ID" value="NZ_BOMT01000023.1"/>
</dbReference>
<evidence type="ECO:0000313" key="3">
    <source>
        <dbReference type="Proteomes" id="UP000199645"/>
    </source>
</evidence>
<feature type="chain" id="PRO_5011475577" description="DUF3558 domain-containing protein" evidence="1">
    <location>
        <begin position="23"/>
        <end position="195"/>
    </location>
</feature>